<dbReference type="GO" id="GO:0009431">
    <property type="term" value="C:bacterial-type flagellum basal body, MS ring"/>
    <property type="evidence" value="ECO:0007669"/>
    <property type="project" value="InterPro"/>
</dbReference>
<dbReference type="GO" id="GO:0071973">
    <property type="term" value="P:bacterial-type flagellum-dependent cell motility"/>
    <property type="evidence" value="ECO:0007669"/>
    <property type="project" value="InterPro"/>
</dbReference>
<keyword evidence="15" id="KW-0282">Flagellum</keyword>
<evidence type="ECO:0000256" key="5">
    <source>
        <dbReference type="ARBA" id="ARBA00017949"/>
    </source>
</evidence>
<evidence type="ECO:0000256" key="9">
    <source>
        <dbReference type="ARBA" id="ARBA00023136"/>
    </source>
</evidence>
<dbReference type="NCBIfam" id="TIGR00206">
    <property type="entry name" value="fliF"/>
    <property type="match status" value="1"/>
</dbReference>
<evidence type="ECO:0000256" key="1">
    <source>
        <dbReference type="ARBA" id="ARBA00003820"/>
    </source>
</evidence>
<dbReference type="InterPro" id="IPR045851">
    <property type="entry name" value="AMP-bd_C_sf"/>
</dbReference>
<evidence type="ECO:0000256" key="11">
    <source>
        <dbReference type="ARBA" id="ARBA00025936"/>
    </source>
</evidence>
<keyword evidence="16" id="KW-1185">Reference proteome</keyword>
<evidence type="ECO:0000256" key="12">
    <source>
        <dbReference type="SAM" id="Phobius"/>
    </source>
</evidence>
<dbReference type="InterPro" id="IPR000067">
    <property type="entry name" value="FlgMring_FliF"/>
</dbReference>
<dbReference type="PIRSF" id="PIRSF004862">
    <property type="entry name" value="FliF"/>
    <property type="match status" value="1"/>
</dbReference>
<evidence type="ECO:0000256" key="8">
    <source>
        <dbReference type="ARBA" id="ARBA00022989"/>
    </source>
</evidence>
<dbReference type="AlphaFoldDB" id="A0A4P9VS71"/>
<dbReference type="InterPro" id="IPR013556">
    <property type="entry name" value="Flag_M-ring_C"/>
</dbReference>
<reference evidence="15 16" key="1">
    <citation type="submission" date="2017-04" db="EMBL/GenBank/DDBJ databases">
        <title>Draft genome sequence of Zooshikella ganghwensis VG4 isolated from Red Sea sediments.</title>
        <authorList>
            <person name="Rehman Z."/>
            <person name="Alam I."/>
            <person name="Kamau A."/>
            <person name="Bajic V."/>
            <person name="Leiknes T."/>
        </authorList>
    </citation>
    <scope>NUCLEOTIDE SEQUENCE [LARGE SCALE GENOMIC DNA]</scope>
    <source>
        <strain evidence="15 16">VG4</strain>
    </source>
</reference>
<evidence type="ECO:0000313" key="16">
    <source>
        <dbReference type="Proteomes" id="UP000257039"/>
    </source>
</evidence>
<sequence>MNTFMNIWHSISQKNRISFILLVVAILLLAAISLFLLFSQNYSLLFSNLSQQEQSLIVKELNRSGIDYTIDDQNSLYVDPDQLHKARLAIANSGLEQNQLPGLELFDQADYGISKFAQKINYQRALQGELVRTINTLEEVRFSRVHIVLPETRAFRANSSKAKASVTLALHPGKKLSPLQIEGLRTLVASAVPNLLANQVTIIDQNGQQLSTDASKFSAFSTINQKRDLELFYQKKVERLLRRIVANSQYTVNIDIALNQVSESIHQERSIPVRENGKVIVRQTVEDKKYQFAKDKQNDMALTDRLTDEHIRREYVFSKETRTKKQPAGTIKSITVAVLLSSEISNTDQNKLTDLISKSVGLQPGRGDSISVSVIPALQLPESKANNDEYNPQPVFDTPNSENTFFQTLADKVLEKKEVVSLVFSLTGITLFLIVLLTIRKKKPERLTKDERQQLLLEVKNWLKVDSNER</sequence>
<evidence type="ECO:0000259" key="14">
    <source>
        <dbReference type="Pfam" id="PF08345"/>
    </source>
</evidence>
<comment type="function">
    <text evidence="1">The M ring may be actively involved in energy transduction.</text>
</comment>
<evidence type="ECO:0000256" key="10">
    <source>
        <dbReference type="ARBA" id="ARBA00023143"/>
    </source>
</evidence>
<dbReference type="GO" id="GO:0005886">
    <property type="term" value="C:plasma membrane"/>
    <property type="evidence" value="ECO:0007669"/>
    <property type="project" value="UniProtKB-SubCell"/>
</dbReference>
<gene>
    <name evidence="15" type="primary">fliF</name>
    <name evidence="15" type="ORF">B9G39_25010</name>
</gene>
<dbReference type="PANTHER" id="PTHR30046:SF0">
    <property type="entry name" value="FLAGELLAR M-RING PROTEIN"/>
    <property type="match status" value="1"/>
</dbReference>
<evidence type="ECO:0000256" key="6">
    <source>
        <dbReference type="ARBA" id="ARBA00022475"/>
    </source>
</evidence>
<evidence type="ECO:0000256" key="7">
    <source>
        <dbReference type="ARBA" id="ARBA00022692"/>
    </source>
</evidence>
<keyword evidence="10" id="KW-0975">Bacterial flagellum</keyword>
<dbReference type="EMBL" id="NDXW01000001">
    <property type="protein sequence ID" value="RDH46453.1"/>
    <property type="molecule type" value="Genomic_DNA"/>
</dbReference>
<dbReference type="PRINTS" id="PR01009">
    <property type="entry name" value="FLGMRINGFLIF"/>
</dbReference>
<keyword evidence="6" id="KW-1003">Cell membrane</keyword>
<dbReference type="InterPro" id="IPR043427">
    <property type="entry name" value="YscJ/FliF"/>
</dbReference>
<dbReference type="InterPro" id="IPR006182">
    <property type="entry name" value="FliF_N_dom"/>
</dbReference>
<name>A0A4P9VS71_9GAMM</name>
<feature type="transmembrane region" description="Helical" evidence="12">
    <location>
        <begin position="419"/>
        <end position="439"/>
    </location>
</feature>
<evidence type="ECO:0000256" key="3">
    <source>
        <dbReference type="ARBA" id="ARBA00004651"/>
    </source>
</evidence>
<keyword evidence="8 12" id="KW-1133">Transmembrane helix</keyword>
<organism evidence="15 16">
    <name type="scientific">Zooshikella ganghwensis</name>
    <dbReference type="NCBI Taxonomy" id="202772"/>
    <lineage>
        <taxon>Bacteria</taxon>
        <taxon>Pseudomonadati</taxon>
        <taxon>Pseudomonadota</taxon>
        <taxon>Gammaproteobacteria</taxon>
        <taxon>Oceanospirillales</taxon>
        <taxon>Zooshikellaceae</taxon>
        <taxon>Zooshikella</taxon>
    </lineage>
</organism>
<evidence type="ECO:0000256" key="4">
    <source>
        <dbReference type="ARBA" id="ARBA00007971"/>
    </source>
</evidence>
<dbReference type="GO" id="GO:0003774">
    <property type="term" value="F:cytoskeletal motor activity"/>
    <property type="evidence" value="ECO:0007669"/>
    <property type="project" value="InterPro"/>
</dbReference>
<protein>
    <recommendedName>
        <fullName evidence="5">Flagellar M-ring protein</fullName>
    </recommendedName>
</protein>
<feature type="domain" description="Flagellar M-ring N-terminal" evidence="13">
    <location>
        <begin position="40"/>
        <end position="211"/>
    </location>
</feature>
<dbReference type="Proteomes" id="UP000257039">
    <property type="component" value="Unassembled WGS sequence"/>
</dbReference>
<evidence type="ECO:0000259" key="13">
    <source>
        <dbReference type="Pfam" id="PF01514"/>
    </source>
</evidence>
<dbReference type="RefSeq" id="WP_094789211.1">
    <property type="nucleotide sequence ID" value="NZ_JAEVHG010000009.1"/>
</dbReference>
<dbReference type="Pfam" id="PF08345">
    <property type="entry name" value="YscJ_FliF_C"/>
    <property type="match status" value="1"/>
</dbReference>
<dbReference type="PANTHER" id="PTHR30046">
    <property type="entry name" value="FLAGELLAR M-RING PROTEIN"/>
    <property type="match status" value="1"/>
</dbReference>
<comment type="similarity">
    <text evidence="4">Belongs to the FliF family.</text>
</comment>
<keyword evidence="7 12" id="KW-0812">Transmembrane</keyword>
<evidence type="ECO:0000256" key="2">
    <source>
        <dbReference type="ARBA" id="ARBA00004117"/>
    </source>
</evidence>
<keyword evidence="15" id="KW-0966">Cell projection</keyword>
<dbReference type="Pfam" id="PF01514">
    <property type="entry name" value="YscJ_FliF"/>
    <property type="match status" value="1"/>
</dbReference>
<dbReference type="Gene3D" id="3.30.300.30">
    <property type="match status" value="1"/>
</dbReference>
<keyword evidence="15" id="KW-0969">Cilium</keyword>
<evidence type="ECO:0000313" key="15">
    <source>
        <dbReference type="EMBL" id="RDH46453.1"/>
    </source>
</evidence>
<feature type="domain" description="Flagellar M-ring C-terminal" evidence="14">
    <location>
        <begin position="241"/>
        <end position="376"/>
    </location>
</feature>
<comment type="subcellular location">
    <subcellularLocation>
        <location evidence="2">Bacterial flagellum basal body</location>
    </subcellularLocation>
    <subcellularLocation>
        <location evidence="3">Cell membrane</location>
        <topology evidence="3">Multi-pass membrane protein</topology>
    </subcellularLocation>
</comment>
<keyword evidence="9 12" id="KW-0472">Membrane</keyword>
<comment type="caution">
    <text evidence="15">The sequence shown here is derived from an EMBL/GenBank/DDBJ whole genome shotgun (WGS) entry which is preliminary data.</text>
</comment>
<accession>A0A4P9VS71</accession>
<proteinExistence type="inferred from homology"/>
<comment type="subunit">
    <text evidence="11">The basal body constitutes a major portion of the flagellar organelle and consists of four rings (L,P,S, and M) mounted on a central rod. The M ring is integral to the inner membrane of the cell and may be connected to the flagellar rod via the S ring. The S (supramembrane ring) lies just distal to the M ring. The L and P rings lie in the outer membrane and the periplasmic space, respectively.</text>
</comment>